<dbReference type="EMBL" id="POSK01000012">
    <property type="protein sequence ID" value="PNI03300.1"/>
    <property type="molecule type" value="Genomic_DNA"/>
</dbReference>
<keyword evidence="4" id="KW-0276">Fatty acid metabolism</keyword>
<keyword evidence="3" id="KW-0443">Lipid metabolism</keyword>
<dbReference type="GO" id="GO:0006633">
    <property type="term" value="P:fatty acid biosynthetic process"/>
    <property type="evidence" value="ECO:0007669"/>
    <property type="project" value="UniProtKB-KW"/>
</dbReference>
<dbReference type="Pfam" id="PF04336">
    <property type="entry name" value="ACP_PD"/>
    <property type="match status" value="1"/>
</dbReference>
<dbReference type="InterPro" id="IPR007431">
    <property type="entry name" value="ACP_PD"/>
</dbReference>
<evidence type="ECO:0000256" key="1">
    <source>
        <dbReference type="ARBA" id="ARBA00022516"/>
    </source>
</evidence>
<keyword evidence="2" id="KW-0378">Hydrolase</keyword>
<comment type="caution">
    <text evidence="5">The sequence shown here is derived from an EMBL/GenBank/DDBJ whole genome shotgun (WGS) entry which is preliminary data.</text>
</comment>
<dbReference type="OrthoDB" id="8442777at2"/>
<protein>
    <submittedName>
        <fullName evidence="5">ACP phosphodiesterase</fullName>
    </submittedName>
</protein>
<evidence type="ECO:0000313" key="5">
    <source>
        <dbReference type="EMBL" id="PNI03300.1"/>
    </source>
</evidence>
<name>A0A2J8HYF2_VIBDI</name>
<dbReference type="PIRSF" id="PIRSF011489">
    <property type="entry name" value="DUF479"/>
    <property type="match status" value="1"/>
</dbReference>
<keyword evidence="4" id="KW-0275">Fatty acid biosynthesis</keyword>
<gene>
    <name evidence="5" type="ORF">C1N32_17045</name>
</gene>
<evidence type="ECO:0000256" key="3">
    <source>
        <dbReference type="ARBA" id="ARBA00023098"/>
    </source>
</evidence>
<sequence>MNYLAHLHIAEASDSNLLGNLLGDFVKGNPSEQFSEDIVQGIRLHRWVDAYTDSHEVMILAKGLFPATTRRFSPIALDMFWDHCLAKHWQRFHSQSLRQFVLDAERKVKIDHSSSLPERYMMVSDKMWQGRWLESYAEFENIHFALQRMSLRRERMKPLAECYVSLEDSYQELESLFFSLYPQVLEKAKSIRF</sequence>
<dbReference type="PANTHER" id="PTHR38764">
    <property type="entry name" value="ACYL CARRIER PROTEIN PHOSPHODIESTERASE"/>
    <property type="match status" value="1"/>
</dbReference>
<keyword evidence="1" id="KW-0444">Lipid biosynthesis</keyword>
<dbReference type="AlphaFoldDB" id="A0A2J8HYF2"/>
<dbReference type="Proteomes" id="UP000236449">
    <property type="component" value="Unassembled WGS sequence"/>
</dbReference>
<evidence type="ECO:0000256" key="2">
    <source>
        <dbReference type="ARBA" id="ARBA00022801"/>
    </source>
</evidence>
<evidence type="ECO:0000256" key="4">
    <source>
        <dbReference type="ARBA" id="ARBA00023160"/>
    </source>
</evidence>
<proteinExistence type="predicted"/>
<dbReference type="GO" id="GO:0008770">
    <property type="term" value="F:[acyl-carrier-protein] phosphodiesterase activity"/>
    <property type="evidence" value="ECO:0007669"/>
    <property type="project" value="InterPro"/>
</dbReference>
<reference evidence="5 6" key="1">
    <citation type="submission" date="2018-01" db="EMBL/GenBank/DDBJ databases">
        <title>Draft genome sequences of six Vibrio diazotrophicus strains isolated from deep-sea sediments of the Baltic Sea.</title>
        <authorList>
            <person name="Castillo D."/>
            <person name="Vandieken V."/>
            <person name="Chiang O."/>
            <person name="Middelboe M."/>
        </authorList>
    </citation>
    <scope>NUCLEOTIDE SEQUENCE [LARGE SCALE GENOMIC DNA]</scope>
    <source>
        <strain evidence="5 6">60.27F</strain>
    </source>
</reference>
<dbReference type="RefSeq" id="WP_102966874.1">
    <property type="nucleotide sequence ID" value="NZ_POSK01000012.1"/>
</dbReference>
<dbReference type="PANTHER" id="PTHR38764:SF1">
    <property type="entry name" value="ACYL CARRIER PROTEIN PHOSPHODIESTERASE"/>
    <property type="match status" value="1"/>
</dbReference>
<evidence type="ECO:0000313" key="6">
    <source>
        <dbReference type="Proteomes" id="UP000236449"/>
    </source>
</evidence>
<organism evidence="5 6">
    <name type="scientific">Vibrio diazotrophicus</name>
    <dbReference type="NCBI Taxonomy" id="685"/>
    <lineage>
        <taxon>Bacteria</taxon>
        <taxon>Pseudomonadati</taxon>
        <taxon>Pseudomonadota</taxon>
        <taxon>Gammaproteobacteria</taxon>
        <taxon>Vibrionales</taxon>
        <taxon>Vibrionaceae</taxon>
        <taxon>Vibrio</taxon>
    </lineage>
</organism>
<accession>A0A2J8HYF2</accession>